<organism evidence="3 4">
    <name type="scientific">Vigna unguiculata</name>
    <name type="common">Cowpea</name>
    <dbReference type="NCBI Taxonomy" id="3917"/>
    <lineage>
        <taxon>Eukaryota</taxon>
        <taxon>Viridiplantae</taxon>
        <taxon>Streptophyta</taxon>
        <taxon>Embryophyta</taxon>
        <taxon>Tracheophyta</taxon>
        <taxon>Spermatophyta</taxon>
        <taxon>Magnoliopsida</taxon>
        <taxon>eudicotyledons</taxon>
        <taxon>Gunneridae</taxon>
        <taxon>Pentapetalae</taxon>
        <taxon>rosids</taxon>
        <taxon>fabids</taxon>
        <taxon>Fabales</taxon>
        <taxon>Fabaceae</taxon>
        <taxon>Papilionoideae</taxon>
        <taxon>50 kb inversion clade</taxon>
        <taxon>NPAAA clade</taxon>
        <taxon>indigoferoid/millettioid clade</taxon>
        <taxon>Phaseoleae</taxon>
        <taxon>Vigna</taxon>
    </lineage>
</organism>
<keyword evidence="4" id="KW-1185">Reference proteome</keyword>
<name>A0A4D6M6T0_VIGUN</name>
<dbReference type="Proteomes" id="UP000501690">
    <property type="component" value="Linkage Group LG6"/>
</dbReference>
<reference evidence="3 4" key="1">
    <citation type="submission" date="2019-04" db="EMBL/GenBank/DDBJ databases">
        <title>An improved genome assembly and genetic linkage map for asparagus bean, Vigna unguiculata ssp. sesquipedialis.</title>
        <authorList>
            <person name="Xia Q."/>
            <person name="Zhang R."/>
            <person name="Dong Y."/>
        </authorList>
    </citation>
    <scope>NUCLEOTIDE SEQUENCE [LARGE SCALE GENOMIC DNA]</scope>
    <source>
        <tissue evidence="3">Leaf</tissue>
    </source>
</reference>
<proteinExistence type="predicted"/>
<sequence length="188" mass="21698">MKKRKLTSKDADQIASEGSKSNDHPTLTRIMTSRKSFWDEGFPHLVHGQTTNYFATDEVMLAKRTPATMHEDLLRCLHQAEASSLFLVKRTESLMEKESKTRTDLDTSEKEVKRLQTELSKAQRTSKDKESELTSLMIRFDEMTLKAKDYEVQIEGLTTRCQKLEDEKEEITNQLCTTLKQGFQMALD</sequence>
<dbReference type="EMBL" id="CP039350">
    <property type="protein sequence ID" value="QCD96228.1"/>
    <property type="molecule type" value="Genomic_DNA"/>
</dbReference>
<evidence type="ECO:0000256" key="2">
    <source>
        <dbReference type="SAM" id="MobiDB-lite"/>
    </source>
</evidence>
<feature type="coiled-coil region" evidence="1">
    <location>
        <begin position="98"/>
        <end position="174"/>
    </location>
</feature>
<protein>
    <submittedName>
        <fullName evidence="3">Uncharacterized protein</fullName>
    </submittedName>
</protein>
<evidence type="ECO:0000313" key="3">
    <source>
        <dbReference type="EMBL" id="QCD96228.1"/>
    </source>
</evidence>
<accession>A0A4D6M6T0</accession>
<evidence type="ECO:0000313" key="4">
    <source>
        <dbReference type="Proteomes" id="UP000501690"/>
    </source>
</evidence>
<gene>
    <name evidence="3" type="ORF">DEO72_LG6g930</name>
</gene>
<dbReference type="Gramene" id="Vigun01g053700.1.v1.2">
    <property type="protein sequence ID" value="Vigun01g053700.1.v1.2.CDS.1"/>
    <property type="gene ID" value="Vigun01g053700.v1.2"/>
</dbReference>
<dbReference type="AlphaFoldDB" id="A0A4D6M6T0"/>
<evidence type="ECO:0000256" key="1">
    <source>
        <dbReference type="SAM" id="Coils"/>
    </source>
</evidence>
<feature type="region of interest" description="Disordered" evidence="2">
    <location>
        <begin position="1"/>
        <end position="28"/>
    </location>
</feature>
<keyword evidence="1" id="KW-0175">Coiled coil</keyword>